<dbReference type="InterPro" id="IPR041588">
    <property type="entry name" value="Integrase_H2C2"/>
</dbReference>
<sequence>MRTRSSLNVIVESFTIPKRRNRRRSKQIVKPELRTIVVTLVVTMADTCTMSELLQAPTEGYGDAIVIPYILAENFELKVGLLSLVTSSQFHGFERDGLHSHIHWFNKITSTLKYKNVPHDAIKLMLFPFSLEGAARTWLEKEPPHSIHTWEDLVSKFVNYFFPPSKTTNLKNDITNYQQRFDETFSEAWDRFKDLLRKCPHHGLSELHQIDTFYNALTQSDQGSLNAAAGAVGPYNQGGNGYHPQGDPNYRASNQMGPPGFPPPNVQNKPDVAPKPNPKPSVPYPSRLNDQKLCEKANNQMLKFLQIFQRLHFDISFTDALLHMPKFASTFKSLLIDYDVDPWVPLILKRPFLRTGRALIDVHGEELTLRVNDEAIMFKVGHTSRYSRNYYDESVNQFNVIDVVCEDYAQEVLGFSDSSTSGNPTLLDPTIASYSPSFTHFKGGDFILEEIETFLCTPNELSNLDDDYYDTEGDILYLEKLLNEDPSLNLPLMKNDDLKQADKKLTEALILVALDWNLPFEIMCDASDFAVGAVLGKPENLAADHLSRLENPHQGDLEKKEINETFPLETLGMISSRSDSSIPWFADIANYHAGNFVVKEMSRCIHGQEAVDILMACHNRPTRGHNDATYTAKKVFDSGFYWSTIYHDAHDMVKSCDSCQRQGKISQKDEMPQNVIQVCEIFVVRGINFMRPFPSSRGNKYILMAVDYLSKWFVVKALPTNDARVVVKFLKSLFARFGTPRAIISYRGTYFCNDQFAKVMLKYAVTHRFSTTYHPQTSGQVEVSNYGLKRILERTVGENQASWSDKLDDALWAFRTAFKTPIGCTPYKLVYGKACHLPIELEHKAYWALKHCNFDLKSAGNHRKVQMNDLNELRDQAYENSLIYKEKTKKIHDSKIKNRVFNVGDRVLFFNSRLKIFSSKLKTHCTGPFTSTQVFPYGTVELSQTVRPHFKVNGHRLKHYFRGDIPPMVVTDLQTFTMDH</sequence>
<dbReference type="PANTHER" id="PTHR47266">
    <property type="entry name" value="ENDONUCLEASE-RELATED"/>
    <property type="match status" value="1"/>
</dbReference>
<dbReference type="InterPro" id="IPR036397">
    <property type="entry name" value="RNaseH_sf"/>
</dbReference>
<dbReference type="Pfam" id="PF17921">
    <property type="entry name" value="Integrase_H2C2"/>
    <property type="match status" value="1"/>
</dbReference>
<dbReference type="EMBL" id="BKCJ010002264">
    <property type="protein sequence ID" value="GEU47384.1"/>
    <property type="molecule type" value="Genomic_DNA"/>
</dbReference>
<feature type="compositionally biased region" description="Pro residues" evidence="1">
    <location>
        <begin position="273"/>
        <end position="283"/>
    </location>
</feature>
<dbReference type="InterPro" id="IPR052160">
    <property type="entry name" value="Gypsy_RT_Integrase-like"/>
</dbReference>
<dbReference type="GO" id="GO:0015074">
    <property type="term" value="P:DNA integration"/>
    <property type="evidence" value="ECO:0007669"/>
    <property type="project" value="InterPro"/>
</dbReference>
<comment type="caution">
    <text evidence="3">The sequence shown here is derived from an EMBL/GenBank/DDBJ whole genome shotgun (WGS) entry which is preliminary data.</text>
</comment>
<evidence type="ECO:0000256" key="1">
    <source>
        <dbReference type="SAM" id="MobiDB-lite"/>
    </source>
</evidence>
<evidence type="ECO:0000259" key="2">
    <source>
        <dbReference type="PROSITE" id="PS50994"/>
    </source>
</evidence>
<accession>A0A6L2KHN3</accession>
<dbReference type="InterPro" id="IPR012337">
    <property type="entry name" value="RNaseH-like_sf"/>
</dbReference>
<dbReference type="Pfam" id="PF03732">
    <property type="entry name" value="Retrotrans_gag"/>
    <property type="match status" value="1"/>
</dbReference>
<dbReference type="GO" id="GO:0003964">
    <property type="term" value="F:RNA-directed DNA polymerase activity"/>
    <property type="evidence" value="ECO:0007669"/>
    <property type="project" value="UniProtKB-KW"/>
</dbReference>
<dbReference type="GO" id="GO:0003676">
    <property type="term" value="F:nucleic acid binding"/>
    <property type="evidence" value="ECO:0007669"/>
    <property type="project" value="InterPro"/>
</dbReference>
<organism evidence="3">
    <name type="scientific">Tanacetum cinerariifolium</name>
    <name type="common">Dalmatian daisy</name>
    <name type="synonym">Chrysanthemum cinerariifolium</name>
    <dbReference type="NCBI Taxonomy" id="118510"/>
    <lineage>
        <taxon>Eukaryota</taxon>
        <taxon>Viridiplantae</taxon>
        <taxon>Streptophyta</taxon>
        <taxon>Embryophyta</taxon>
        <taxon>Tracheophyta</taxon>
        <taxon>Spermatophyta</taxon>
        <taxon>Magnoliopsida</taxon>
        <taxon>eudicotyledons</taxon>
        <taxon>Gunneridae</taxon>
        <taxon>Pentapetalae</taxon>
        <taxon>asterids</taxon>
        <taxon>campanulids</taxon>
        <taxon>Asterales</taxon>
        <taxon>Asteraceae</taxon>
        <taxon>Asteroideae</taxon>
        <taxon>Anthemideae</taxon>
        <taxon>Anthemidinae</taxon>
        <taxon>Tanacetum</taxon>
    </lineage>
</organism>
<gene>
    <name evidence="3" type="ORF">Tci_019362</name>
</gene>
<dbReference type="AlphaFoldDB" id="A0A6L2KHN3"/>
<reference evidence="3" key="1">
    <citation type="journal article" date="2019" name="Sci. Rep.">
        <title>Draft genome of Tanacetum cinerariifolium, the natural source of mosquito coil.</title>
        <authorList>
            <person name="Yamashiro T."/>
            <person name="Shiraishi A."/>
            <person name="Satake H."/>
            <person name="Nakayama K."/>
        </authorList>
    </citation>
    <scope>NUCLEOTIDE SEQUENCE</scope>
</reference>
<protein>
    <submittedName>
        <fullName evidence="3">Reverse transcriptase domain-containing protein</fullName>
    </submittedName>
</protein>
<dbReference type="SUPFAM" id="SSF53098">
    <property type="entry name" value="Ribonuclease H-like"/>
    <property type="match status" value="1"/>
</dbReference>
<keyword evidence="3" id="KW-0548">Nucleotidyltransferase</keyword>
<feature type="domain" description="Integrase catalytic" evidence="2">
    <location>
        <begin position="668"/>
        <end position="834"/>
    </location>
</feature>
<keyword evidence="3" id="KW-0808">Transferase</keyword>
<evidence type="ECO:0000313" key="3">
    <source>
        <dbReference type="EMBL" id="GEU47384.1"/>
    </source>
</evidence>
<dbReference type="Gene3D" id="3.30.420.10">
    <property type="entry name" value="Ribonuclease H-like superfamily/Ribonuclease H"/>
    <property type="match status" value="1"/>
</dbReference>
<dbReference type="InterPro" id="IPR001584">
    <property type="entry name" value="Integrase_cat-core"/>
</dbReference>
<keyword evidence="3" id="KW-0695">RNA-directed DNA polymerase</keyword>
<dbReference type="Pfam" id="PF00665">
    <property type="entry name" value="rve"/>
    <property type="match status" value="1"/>
</dbReference>
<dbReference type="InterPro" id="IPR005162">
    <property type="entry name" value="Retrotrans_gag_dom"/>
</dbReference>
<dbReference type="PROSITE" id="PS50994">
    <property type="entry name" value="INTEGRASE"/>
    <property type="match status" value="1"/>
</dbReference>
<name>A0A6L2KHN3_TANCI</name>
<dbReference type="Gene3D" id="1.10.340.70">
    <property type="match status" value="1"/>
</dbReference>
<proteinExistence type="predicted"/>
<feature type="region of interest" description="Disordered" evidence="1">
    <location>
        <begin position="228"/>
        <end position="286"/>
    </location>
</feature>